<sequence>MFALSAQALSKHSCAEECEQGQQCAQFMGRHAQVFFDLAFARMRHGIEGKGEDEEGMDGVAKGKAWECLYLTSVLLSVYALVKLSETPATDDKVPNASHAALLLWLRLSTDTQTAYHNWNLPSDRSKATQTALHPYGTTLTPSEDSLYHSEQGHPFTQLLTFASGSETTTPEAAQVYEKVLSHITYTFKLSNPGTHTPPQRTQHLLALPSRLPPRFTTLIATKQP</sequence>
<name>A0AAV9J4D2_9PEZI</name>
<accession>A0AAV9J4D2</accession>
<dbReference type="Proteomes" id="UP001324427">
    <property type="component" value="Unassembled WGS sequence"/>
</dbReference>
<evidence type="ECO:0000313" key="2">
    <source>
        <dbReference type="Proteomes" id="UP001324427"/>
    </source>
</evidence>
<organism evidence="1 2">
    <name type="scientific">Oleoguttula mirabilis</name>
    <dbReference type="NCBI Taxonomy" id="1507867"/>
    <lineage>
        <taxon>Eukaryota</taxon>
        <taxon>Fungi</taxon>
        <taxon>Dikarya</taxon>
        <taxon>Ascomycota</taxon>
        <taxon>Pezizomycotina</taxon>
        <taxon>Dothideomycetes</taxon>
        <taxon>Dothideomycetidae</taxon>
        <taxon>Mycosphaerellales</taxon>
        <taxon>Teratosphaeriaceae</taxon>
        <taxon>Oleoguttula</taxon>
    </lineage>
</organism>
<dbReference type="AlphaFoldDB" id="A0AAV9J4D2"/>
<proteinExistence type="predicted"/>
<comment type="caution">
    <text evidence="1">The sequence shown here is derived from an EMBL/GenBank/DDBJ whole genome shotgun (WGS) entry which is preliminary data.</text>
</comment>
<dbReference type="EMBL" id="JAVFHQ010000083">
    <property type="protein sequence ID" value="KAK4539788.1"/>
    <property type="molecule type" value="Genomic_DNA"/>
</dbReference>
<gene>
    <name evidence="1" type="ORF">LTR36_010377</name>
</gene>
<protein>
    <submittedName>
        <fullName evidence="1">Uncharacterized protein</fullName>
    </submittedName>
</protein>
<reference evidence="1 2" key="1">
    <citation type="submission" date="2021-11" db="EMBL/GenBank/DDBJ databases">
        <title>Black yeast isolated from Biological Soil Crust.</title>
        <authorList>
            <person name="Kurbessoian T."/>
        </authorList>
    </citation>
    <scope>NUCLEOTIDE SEQUENCE [LARGE SCALE GENOMIC DNA]</scope>
    <source>
        <strain evidence="1 2">CCFEE 5522</strain>
    </source>
</reference>
<evidence type="ECO:0000313" key="1">
    <source>
        <dbReference type="EMBL" id="KAK4539788.1"/>
    </source>
</evidence>
<keyword evidence="2" id="KW-1185">Reference proteome</keyword>